<sequence>MVVEQATDMAVDLEKGTEETMGALDAQLPVPAMAGGGEKELLSGDLRRLLPAKHMPDLEKGMDTHAGQVQAMAEDEEQEHLILKDLRYHQVEGGAVAGKMNPCKKKWLPYYWLLVAAASVIVLNNHIHAAPKDQLFPPELAMFTVLLCAICLILLSMKQMV</sequence>
<name>A0A4U6V297_SETVI</name>
<dbReference type="Proteomes" id="UP000298652">
    <property type="component" value="Chromosome 4"/>
</dbReference>
<feature type="transmembrane region" description="Helical" evidence="1">
    <location>
        <begin position="108"/>
        <end position="128"/>
    </location>
</feature>
<dbReference type="EMBL" id="CM016555">
    <property type="protein sequence ID" value="TKW23191.1"/>
    <property type="molecule type" value="Genomic_DNA"/>
</dbReference>
<dbReference type="OMA" id="VEQATDM"/>
<dbReference type="Gramene" id="TKW23191">
    <property type="protein sequence ID" value="TKW23191"/>
    <property type="gene ID" value="SEVIR_4G277300v2"/>
</dbReference>
<accession>A0A4U6V297</accession>
<protein>
    <submittedName>
        <fullName evidence="2">Uncharacterized protein</fullName>
    </submittedName>
</protein>
<keyword evidence="1" id="KW-0812">Transmembrane</keyword>
<reference evidence="2" key="1">
    <citation type="submission" date="2019-03" db="EMBL/GenBank/DDBJ databases">
        <title>WGS assembly of Setaria viridis.</title>
        <authorList>
            <person name="Huang P."/>
            <person name="Jenkins J."/>
            <person name="Grimwood J."/>
            <person name="Barry K."/>
            <person name="Healey A."/>
            <person name="Mamidi S."/>
            <person name="Sreedasyam A."/>
            <person name="Shu S."/>
            <person name="Feldman M."/>
            <person name="Wu J."/>
            <person name="Yu Y."/>
            <person name="Chen C."/>
            <person name="Johnson J."/>
            <person name="Rokhsar D."/>
            <person name="Baxter I."/>
            <person name="Schmutz J."/>
            <person name="Brutnell T."/>
            <person name="Kellogg E."/>
        </authorList>
    </citation>
    <scope>NUCLEOTIDE SEQUENCE [LARGE SCALE GENOMIC DNA]</scope>
</reference>
<evidence type="ECO:0000313" key="3">
    <source>
        <dbReference type="Proteomes" id="UP000298652"/>
    </source>
</evidence>
<evidence type="ECO:0000256" key="1">
    <source>
        <dbReference type="SAM" id="Phobius"/>
    </source>
</evidence>
<feature type="transmembrane region" description="Helical" evidence="1">
    <location>
        <begin position="140"/>
        <end position="157"/>
    </location>
</feature>
<keyword evidence="1" id="KW-1133">Transmembrane helix</keyword>
<dbReference type="AlphaFoldDB" id="A0A4U6V297"/>
<evidence type="ECO:0000313" key="2">
    <source>
        <dbReference type="EMBL" id="TKW23191.1"/>
    </source>
</evidence>
<gene>
    <name evidence="2" type="ORF">SEVIR_4G277300v2</name>
</gene>
<organism evidence="2 3">
    <name type="scientific">Setaria viridis</name>
    <name type="common">Green bristlegrass</name>
    <name type="synonym">Setaria italica subsp. viridis</name>
    <dbReference type="NCBI Taxonomy" id="4556"/>
    <lineage>
        <taxon>Eukaryota</taxon>
        <taxon>Viridiplantae</taxon>
        <taxon>Streptophyta</taxon>
        <taxon>Embryophyta</taxon>
        <taxon>Tracheophyta</taxon>
        <taxon>Spermatophyta</taxon>
        <taxon>Magnoliopsida</taxon>
        <taxon>Liliopsida</taxon>
        <taxon>Poales</taxon>
        <taxon>Poaceae</taxon>
        <taxon>PACMAD clade</taxon>
        <taxon>Panicoideae</taxon>
        <taxon>Panicodae</taxon>
        <taxon>Paniceae</taxon>
        <taxon>Cenchrinae</taxon>
        <taxon>Setaria</taxon>
    </lineage>
</organism>
<keyword evidence="1" id="KW-0472">Membrane</keyword>
<proteinExistence type="predicted"/>
<keyword evidence="3" id="KW-1185">Reference proteome</keyword>